<keyword evidence="2" id="KW-1133">Transmembrane helix</keyword>
<dbReference type="Proteomes" id="UP000481033">
    <property type="component" value="Unassembled WGS sequence"/>
</dbReference>
<keyword evidence="4" id="KW-1185">Reference proteome</keyword>
<reference evidence="3 4" key="1">
    <citation type="journal article" date="2020" name="Microb. Ecol.">
        <title>Ecogenomics of the Marine Benthic Filamentous Cyanobacterium Adonisia.</title>
        <authorList>
            <person name="Walter J.M."/>
            <person name="Coutinho F.H."/>
            <person name="Leomil L."/>
            <person name="Hargreaves P.I."/>
            <person name="Campeao M.E."/>
            <person name="Vieira V.V."/>
            <person name="Silva B.S."/>
            <person name="Fistarol G.O."/>
            <person name="Salomon P.S."/>
            <person name="Sawabe T."/>
            <person name="Mino S."/>
            <person name="Hosokawa M."/>
            <person name="Miyashita H."/>
            <person name="Maruyama F."/>
            <person name="van Verk M.C."/>
            <person name="Dutilh B.E."/>
            <person name="Thompson C.C."/>
            <person name="Thompson F.L."/>
        </authorList>
    </citation>
    <scope>NUCLEOTIDE SEQUENCE [LARGE SCALE GENOMIC DNA]</scope>
    <source>
        <strain evidence="3 4">CCMR0081</strain>
    </source>
</reference>
<feature type="coiled-coil region" evidence="1">
    <location>
        <begin position="63"/>
        <end position="122"/>
    </location>
</feature>
<accession>A0A6M0RU02</accession>
<name>A0A6M0RU02_9CYAN</name>
<keyword evidence="2" id="KW-0472">Membrane</keyword>
<comment type="caution">
    <text evidence="3">The sequence shown here is derived from an EMBL/GenBank/DDBJ whole genome shotgun (WGS) entry which is preliminary data.</text>
</comment>
<evidence type="ECO:0000313" key="3">
    <source>
        <dbReference type="EMBL" id="NEZ59734.1"/>
    </source>
</evidence>
<keyword evidence="1" id="KW-0175">Coiled coil</keyword>
<proteinExistence type="predicted"/>
<feature type="transmembrane region" description="Helical" evidence="2">
    <location>
        <begin position="153"/>
        <end position="178"/>
    </location>
</feature>
<evidence type="ECO:0000313" key="4">
    <source>
        <dbReference type="Proteomes" id="UP000481033"/>
    </source>
</evidence>
<evidence type="ECO:0000256" key="1">
    <source>
        <dbReference type="SAM" id="Coils"/>
    </source>
</evidence>
<gene>
    <name evidence="3" type="ORF">DXZ20_29660</name>
</gene>
<feature type="transmembrane region" description="Helical" evidence="2">
    <location>
        <begin position="12"/>
        <end position="34"/>
    </location>
</feature>
<evidence type="ECO:0008006" key="5">
    <source>
        <dbReference type="Google" id="ProtNLM"/>
    </source>
</evidence>
<protein>
    <recommendedName>
        <fullName evidence="5">Heterocyst differentiation related protein</fullName>
    </recommendedName>
</protein>
<evidence type="ECO:0000256" key="2">
    <source>
        <dbReference type="SAM" id="Phobius"/>
    </source>
</evidence>
<organism evidence="3 4">
    <name type="scientific">Adonisia turfae CCMR0081</name>
    <dbReference type="NCBI Taxonomy" id="2292702"/>
    <lineage>
        <taxon>Bacteria</taxon>
        <taxon>Bacillati</taxon>
        <taxon>Cyanobacteriota</taxon>
        <taxon>Adonisia</taxon>
        <taxon>Adonisia turfae</taxon>
    </lineage>
</organism>
<dbReference type="EMBL" id="QXHD01000004">
    <property type="protein sequence ID" value="NEZ59734.1"/>
    <property type="molecule type" value="Genomic_DNA"/>
</dbReference>
<dbReference type="AlphaFoldDB" id="A0A6M0RU02"/>
<sequence length="228" mass="25277">MSPKSSMTDTTAFVAGCATTGVAVLVLLLARVGFQTSSPETQSSSTTLEDVVPVPQSPIQTVNEGLNEDIKEELDRQRDLTAKLENQLVQQEMLARNLENQLKQQQEETRAVLSQLREYQRSVDTLSFQNGQLAAAQSERNTSNSSNNIQTTLLWIGGGLLLVMVAGGGVIILCMILISGRRREERTVPVVYPFQMPVPPAGYRYYEQEFLPPPVRPKRANATYYDVD</sequence>
<keyword evidence="2" id="KW-0812">Transmembrane</keyword>